<protein>
    <submittedName>
        <fullName evidence="1">Uncharacterized protein</fullName>
    </submittedName>
</protein>
<dbReference type="Proteomes" id="UP000800036">
    <property type="component" value="Unassembled WGS sequence"/>
</dbReference>
<proteinExistence type="predicted"/>
<name>A0A6A5UWW8_9PLEO</name>
<dbReference type="AlphaFoldDB" id="A0A6A5UWW8"/>
<dbReference type="EMBL" id="ML976760">
    <property type="protein sequence ID" value="KAF1965527.1"/>
    <property type="molecule type" value="Genomic_DNA"/>
</dbReference>
<gene>
    <name evidence="1" type="ORF">BU23DRAFT_574788</name>
</gene>
<evidence type="ECO:0000313" key="2">
    <source>
        <dbReference type="Proteomes" id="UP000800036"/>
    </source>
</evidence>
<keyword evidence="2" id="KW-1185">Reference proteome</keyword>
<accession>A0A6A5UWW8</accession>
<organism evidence="1 2">
    <name type="scientific">Bimuria novae-zelandiae CBS 107.79</name>
    <dbReference type="NCBI Taxonomy" id="1447943"/>
    <lineage>
        <taxon>Eukaryota</taxon>
        <taxon>Fungi</taxon>
        <taxon>Dikarya</taxon>
        <taxon>Ascomycota</taxon>
        <taxon>Pezizomycotina</taxon>
        <taxon>Dothideomycetes</taxon>
        <taxon>Pleosporomycetidae</taxon>
        <taxon>Pleosporales</taxon>
        <taxon>Massarineae</taxon>
        <taxon>Didymosphaeriaceae</taxon>
        <taxon>Bimuria</taxon>
    </lineage>
</organism>
<evidence type="ECO:0000313" key="1">
    <source>
        <dbReference type="EMBL" id="KAF1965527.1"/>
    </source>
</evidence>
<sequence length="320" mass="35874">MFLAICSQNALPDQKPRVRRNHFLNHLVCVLYLLLRTILSQLRYNYTPNHQAPVGHHAVLQLPLITHRRPLKPVRHPLAPLRRKPISYECSTNVPVYINNDLVDIIIIDSSGNTTVFDALLELGHAAIQTCYSLDDGFDQFLTQSTVHAQELEDEDLVHETVQAGEGLGAVLEGRPRAGRGPGFVVRVVRRACVVEELSEDVWIRVGRVRVMLLYEHREVFERCGVYLGVGALELQDGDLDRAEEGGSGVGDRHLAGLSCGRWIEGSVVSAAVGVLIWPRIEGESGIDLWASWVLRKYGVEVEGVREGELEECRRRRRVS</sequence>
<reference evidence="1" key="1">
    <citation type="journal article" date="2020" name="Stud. Mycol.">
        <title>101 Dothideomycetes genomes: a test case for predicting lifestyles and emergence of pathogens.</title>
        <authorList>
            <person name="Haridas S."/>
            <person name="Albert R."/>
            <person name="Binder M."/>
            <person name="Bloem J."/>
            <person name="Labutti K."/>
            <person name="Salamov A."/>
            <person name="Andreopoulos B."/>
            <person name="Baker S."/>
            <person name="Barry K."/>
            <person name="Bills G."/>
            <person name="Bluhm B."/>
            <person name="Cannon C."/>
            <person name="Castanera R."/>
            <person name="Culley D."/>
            <person name="Daum C."/>
            <person name="Ezra D."/>
            <person name="Gonzalez J."/>
            <person name="Henrissat B."/>
            <person name="Kuo A."/>
            <person name="Liang C."/>
            <person name="Lipzen A."/>
            <person name="Lutzoni F."/>
            <person name="Magnuson J."/>
            <person name="Mondo S."/>
            <person name="Nolan M."/>
            <person name="Ohm R."/>
            <person name="Pangilinan J."/>
            <person name="Park H.-J."/>
            <person name="Ramirez L."/>
            <person name="Alfaro M."/>
            <person name="Sun H."/>
            <person name="Tritt A."/>
            <person name="Yoshinaga Y."/>
            <person name="Zwiers L.-H."/>
            <person name="Turgeon B."/>
            <person name="Goodwin S."/>
            <person name="Spatafora J."/>
            <person name="Crous P."/>
            <person name="Grigoriev I."/>
        </authorList>
    </citation>
    <scope>NUCLEOTIDE SEQUENCE</scope>
    <source>
        <strain evidence="1">CBS 107.79</strain>
    </source>
</reference>